<keyword evidence="3" id="KW-1185">Reference proteome</keyword>
<evidence type="ECO:0000313" key="3">
    <source>
        <dbReference type="Proteomes" id="UP000076128"/>
    </source>
</evidence>
<proteinExistence type="predicted"/>
<dbReference type="RefSeq" id="WP_166507223.1">
    <property type="nucleotide sequence ID" value="NZ_CP012661.1"/>
</dbReference>
<reference evidence="2 3" key="1">
    <citation type="submission" date="2015-09" db="EMBL/GenBank/DDBJ databases">
        <title>Complete genome sequence of Defluviimonas alba cai42t isolated from an oilfield in Xinjiang.</title>
        <authorList>
            <person name="Geng S."/>
            <person name="Pan X."/>
            <person name="Wu X."/>
        </authorList>
    </citation>
    <scope>NUCLEOTIDE SEQUENCE [LARGE SCALE GENOMIC DNA]</scope>
    <source>
        <strain evidence="3">cai42</strain>
    </source>
</reference>
<dbReference type="STRING" id="1335048.AKL17_4579"/>
<dbReference type="Proteomes" id="UP000076128">
    <property type="component" value="Chromosome"/>
</dbReference>
<name>A0A159Z8I0_9RHOB</name>
<evidence type="ECO:0000313" key="2">
    <source>
        <dbReference type="EMBL" id="AMY71791.1"/>
    </source>
</evidence>
<sequence>MPNSPKPAEEKRPRTTRRQNDQDDHEGSAHSPEEFKKGEPAPRPDPRD</sequence>
<accession>A0A159Z8I0</accession>
<evidence type="ECO:0000256" key="1">
    <source>
        <dbReference type="SAM" id="MobiDB-lite"/>
    </source>
</evidence>
<feature type="compositionally biased region" description="Basic and acidic residues" evidence="1">
    <location>
        <begin position="7"/>
        <end position="48"/>
    </location>
</feature>
<dbReference type="AlphaFoldDB" id="A0A159Z8I0"/>
<organism evidence="2 3">
    <name type="scientific">Frigidibacter mobilis</name>
    <dbReference type="NCBI Taxonomy" id="1335048"/>
    <lineage>
        <taxon>Bacteria</taxon>
        <taxon>Pseudomonadati</taxon>
        <taxon>Pseudomonadota</taxon>
        <taxon>Alphaproteobacteria</taxon>
        <taxon>Rhodobacterales</taxon>
        <taxon>Paracoccaceae</taxon>
        <taxon>Frigidibacter</taxon>
    </lineage>
</organism>
<dbReference type="KEGG" id="daa:AKL17_4579"/>
<dbReference type="EMBL" id="CP012661">
    <property type="protein sequence ID" value="AMY71791.1"/>
    <property type="molecule type" value="Genomic_DNA"/>
</dbReference>
<feature type="region of interest" description="Disordered" evidence="1">
    <location>
        <begin position="1"/>
        <end position="48"/>
    </location>
</feature>
<gene>
    <name evidence="2" type="ORF">AKL17_4579</name>
</gene>
<protein>
    <submittedName>
        <fullName evidence="2">Uncharacterized protein</fullName>
    </submittedName>
</protein>